<dbReference type="GO" id="GO:0016829">
    <property type="term" value="F:lyase activity"/>
    <property type="evidence" value="ECO:0007669"/>
    <property type="project" value="UniProtKB-KW"/>
</dbReference>
<evidence type="ECO:0000256" key="2">
    <source>
        <dbReference type="ARBA" id="ARBA00023239"/>
    </source>
</evidence>
<keyword evidence="1" id="KW-0479">Metal-binding</keyword>
<evidence type="ECO:0000313" key="5">
    <source>
        <dbReference type="Proteomes" id="UP000561326"/>
    </source>
</evidence>
<dbReference type="AlphaFoldDB" id="A0A848CYE1"/>
<dbReference type="PANTHER" id="PTHR33542:SF3">
    <property type="entry name" value="SIROHYDROCHLORIN FERROCHELATASE, CHLOROPLASTIC"/>
    <property type="match status" value="1"/>
</dbReference>
<dbReference type="Proteomes" id="UP000561326">
    <property type="component" value="Unassembled WGS sequence"/>
</dbReference>
<dbReference type="RefSeq" id="WP_168975643.1">
    <property type="nucleotide sequence ID" value="NZ_JABAGO010000029.1"/>
</dbReference>
<reference evidence="4 5" key="1">
    <citation type="submission" date="2020-04" db="EMBL/GenBank/DDBJ databases">
        <authorList>
            <person name="Hitch T.C.A."/>
            <person name="Wylensek D."/>
            <person name="Clavel T."/>
        </authorList>
    </citation>
    <scope>NUCLEOTIDE SEQUENCE [LARGE SCALE GENOMIC DNA]</scope>
    <source>
        <strain evidence="4 5">WB01_D5_05</strain>
    </source>
</reference>
<dbReference type="SUPFAM" id="SSF53800">
    <property type="entry name" value="Chelatase"/>
    <property type="match status" value="1"/>
</dbReference>
<accession>A0A848CYE1</accession>
<evidence type="ECO:0000256" key="1">
    <source>
        <dbReference type="ARBA" id="ARBA00022723"/>
    </source>
</evidence>
<evidence type="ECO:0000256" key="3">
    <source>
        <dbReference type="SAM" id="MobiDB-lite"/>
    </source>
</evidence>
<organism evidence="4 5">
    <name type="scientific">Aneurinibacillus aneurinilyticus</name>
    <name type="common">Bacillus aneurinolyticus</name>
    <dbReference type="NCBI Taxonomy" id="1391"/>
    <lineage>
        <taxon>Bacteria</taxon>
        <taxon>Bacillati</taxon>
        <taxon>Bacillota</taxon>
        <taxon>Bacilli</taxon>
        <taxon>Bacillales</taxon>
        <taxon>Paenibacillaceae</taxon>
        <taxon>Aneurinibacillus group</taxon>
        <taxon>Aneurinibacillus</taxon>
    </lineage>
</organism>
<dbReference type="EMBL" id="JABAGO010000029">
    <property type="protein sequence ID" value="NME99509.1"/>
    <property type="molecule type" value="Genomic_DNA"/>
</dbReference>
<dbReference type="PANTHER" id="PTHR33542">
    <property type="entry name" value="SIROHYDROCHLORIN FERROCHELATASE, CHLOROPLASTIC"/>
    <property type="match status" value="1"/>
</dbReference>
<sequence length="306" mass="35327">MQAVLFVGHGSRDPQGNEEIVRFVDGIKEMMTVPIIETCFLEFETPDMTQGLTACVERGATQVAVIPMMLFAAGHSKIHIPAAIDEARTRYPHVQFIYGRPIGIHDEMFRILGFRLTEAGLDIEEEAEDTAILVVGRGSSDPDANSDVCKLSRMLWERLHVKWVETCFIGVTQPSVEEGIARCLSLGAKKVVLIPYLLFTGILMKRMDDKLEQFRTEYPEREFMMTDYIGFHPGLRTIFLDRVEEALQDEVKMNCDTCQYRLFAVEHMDLHHDHDHHHDHHHGHSHHHEHDHTHHDHHHHEEKERV</sequence>
<dbReference type="GO" id="GO:0046872">
    <property type="term" value="F:metal ion binding"/>
    <property type="evidence" value="ECO:0007669"/>
    <property type="project" value="UniProtKB-KW"/>
</dbReference>
<feature type="compositionally biased region" description="Basic residues" evidence="3">
    <location>
        <begin position="274"/>
        <end position="287"/>
    </location>
</feature>
<feature type="compositionally biased region" description="Basic and acidic residues" evidence="3">
    <location>
        <begin position="288"/>
        <end position="306"/>
    </location>
</feature>
<proteinExistence type="predicted"/>
<dbReference type="InterPro" id="IPR002762">
    <property type="entry name" value="CbiX-like"/>
</dbReference>
<comment type="caution">
    <text evidence="4">The sequence shown here is derived from an EMBL/GenBank/DDBJ whole genome shotgun (WGS) entry which is preliminary data.</text>
</comment>
<feature type="region of interest" description="Disordered" evidence="3">
    <location>
        <begin position="274"/>
        <end position="306"/>
    </location>
</feature>
<protein>
    <submittedName>
        <fullName evidence="4">Sirohydrochlorin chelatase</fullName>
    </submittedName>
</protein>
<name>A0A848CYE1_ANEAE</name>
<gene>
    <name evidence="4" type="ORF">HF838_14730</name>
</gene>
<evidence type="ECO:0000313" key="4">
    <source>
        <dbReference type="EMBL" id="NME99509.1"/>
    </source>
</evidence>
<dbReference type="Gene3D" id="3.40.50.1400">
    <property type="match status" value="2"/>
</dbReference>
<keyword evidence="2" id="KW-0456">Lyase</keyword>
<dbReference type="CDD" id="cd03416">
    <property type="entry name" value="CbiX_SirB_N"/>
    <property type="match status" value="1"/>
</dbReference>
<dbReference type="InterPro" id="IPR050963">
    <property type="entry name" value="Sirohydro_Cobaltochel/CbiX"/>
</dbReference>
<dbReference type="Pfam" id="PF01903">
    <property type="entry name" value="CbiX"/>
    <property type="match status" value="2"/>
</dbReference>
<dbReference type="CDD" id="cd03414">
    <property type="entry name" value="CbiX_SirB_C"/>
    <property type="match status" value="1"/>
</dbReference>